<dbReference type="InterPro" id="IPR042187">
    <property type="entry name" value="Flagellin_C_sub2"/>
</dbReference>
<comment type="similarity">
    <text evidence="2">Belongs to the bacterial flagellin family.</text>
</comment>
<dbReference type="AlphaFoldDB" id="N2AEA4"/>
<dbReference type="eggNOG" id="COG1344">
    <property type="taxonomic scope" value="Bacteria"/>
</dbReference>
<accession>N2AEA4</accession>
<dbReference type="InterPro" id="IPR046358">
    <property type="entry name" value="Flagellin_C"/>
</dbReference>
<evidence type="ECO:0000256" key="1">
    <source>
        <dbReference type="ARBA" id="ARBA00004365"/>
    </source>
</evidence>
<gene>
    <name evidence="5" type="ORF">C823_03145</name>
</gene>
<evidence type="ECO:0000256" key="3">
    <source>
        <dbReference type="ARBA" id="ARBA00023143"/>
    </source>
</evidence>
<dbReference type="HOGENOM" id="CLU_392674_0_0_9"/>
<name>N2AEA4_9FIRM</name>
<keyword evidence="3" id="KW-0975">Bacterial flagellum</keyword>
<dbReference type="GO" id="GO:0005198">
    <property type="term" value="F:structural molecule activity"/>
    <property type="evidence" value="ECO:0007669"/>
    <property type="project" value="InterPro"/>
</dbReference>
<evidence type="ECO:0000313" key="6">
    <source>
        <dbReference type="Proteomes" id="UP000012589"/>
    </source>
</evidence>
<dbReference type="Pfam" id="PF00700">
    <property type="entry name" value="Flagellin_C"/>
    <property type="match status" value="1"/>
</dbReference>
<dbReference type="STRING" id="1235802.C823_03145"/>
<dbReference type="SUPFAM" id="SSF64518">
    <property type="entry name" value="Phase 1 flagellin"/>
    <property type="match status" value="1"/>
</dbReference>
<dbReference type="InterPro" id="IPR001492">
    <property type="entry name" value="Flagellin"/>
</dbReference>
<dbReference type="Gene3D" id="1.20.1330.10">
    <property type="entry name" value="f41 fragment of flagellin, N-terminal domain"/>
    <property type="match status" value="1"/>
</dbReference>
<protein>
    <recommendedName>
        <fullName evidence="4">Flagellin C-terminal domain-containing protein</fullName>
    </recommendedName>
</protein>
<dbReference type="EMBL" id="AQFT01000096">
    <property type="protein sequence ID" value="EMZ24460.1"/>
    <property type="molecule type" value="Genomic_DNA"/>
</dbReference>
<keyword evidence="6" id="KW-1185">Reference proteome</keyword>
<evidence type="ECO:0000256" key="2">
    <source>
        <dbReference type="ARBA" id="ARBA00005709"/>
    </source>
</evidence>
<dbReference type="PANTHER" id="PTHR42792">
    <property type="entry name" value="FLAGELLIN"/>
    <property type="match status" value="1"/>
</dbReference>
<dbReference type="Gene3D" id="6.10.10.10">
    <property type="entry name" value="Flagellar export chaperone, C-terminal domain"/>
    <property type="match status" value="1"/>
</dbReference>
<proteinExistence type="inferred from homology"/>
<comment type="subcellular location">
    <subcellularLocation>
        <location evidence="1">Bacterial flagellum</location>
    </subcellularLocation>
</comment>
<dbReference type="PANTHER" id="PTHR42792:SF2">
    <property type="entry name" value="FLAGELLIN"/>
    <property type="match status" value="1"/>
</dbReference>
<evidence type="ECO:0000313" key="5">
    <source>
        <dbReference type="EMBL" id="EMZ24460.1"/>
    </source>
</evidence>
<dbReference type="GO" id="GO:0009288">
    <property type="term" value="C:bacterial-type flagellum"/>
    <property type="evidence" value="ECO:0007669"/>
    <property type="project" value="UniProtKB-SubCell"/>
</dbReference>
<organism evidence="5 6">
    <name type="scientific">Eubacterium plexicaudatum ASF492</name>
    <dbReference type="NCBI Taxonomy" id="1235802"/>
    <lineage>
        <taxon>Bacteria</taxon>
        <taxon>Bacillati</taxon>
        <taxon>Bacillota</taxon>
        <taxon>Clostridia</taxon>
        <taxon>Eubacteriales</taxon>
        <taxon>Eubacteriaceae</taxon>
        <taxon>Eubacterium</taxon>
    </lineage>
</organism>
<comment type="caution">
    <text evidence="5">The sequence shown here is derived from an EMBL/GenBank/DDBJ whole genome shotgun (WGS) entry which is preliminary data.</text>
</comment>
<reference evidence="5 6" key="1">
    <citation type="journal article" date="2014" name="Genome Announc.">
        <title>Draft genome sequences of the altered schaedler flora, a defined bacterial community from gnotobiotic mice.</title>
        <authorList>
            <person name="Wannemuehler M.J."/>
            <person name="Overstreet A.M."/>
            <person name="Ward D.V."/>
            <person name="Phillips G.J."/>
        </authorList>
    </citation>
    <scope>NUCLEOTIDE SEQUENCE [LARGE SCALE GENOMIC DNA]</scope>
    <source>
        <strain evidence="5 6">ASF492</strain>
    </source>
</reference>
<evidence type="ECO:0000259" key="4">
    <source>
        <dbReference type="Pfam" id="PF00700"/>
    </source>
</evidence>
<feature type="domain" description="Flagellin C-terminal" evidence="4">
    <location>
        <begin position="618"/>
        <end position="701"/>
    </location>
</feature>
<dbReference type="Proteomes" id="UP000012589">
    <property type="component" value="Unassembled WGS sequence"/>
</dbReference>
<dbReference type="PATRIC" id="fig|1235802.3.peg.3327"/>
<sequence length="702" mass="76404">MADLVTELNQQLPASQKGMIEFTASGNRLVIQGISNKITDLGFASTSGAYTQLFTGREINDMHLTATGEEHYLQGSTAPDINQMASVTMKEEIPLSSTTINSYNNNLRFELNGQTVWIYLDPGTYSRAGLIDELNKQFAKGGHNVKASLTGNHLTLTTTLSGTSQKLSLDVRTRYNGGGWEAFVGLDPTPVAPSMPDYAHLRGENEFTNITLDNTNNNFEFELDDGTKCNVTLPAKAYTLQQLAIELQVVIDSQIGRGKIEISTLGNALQMDAISLDGNFKNPNIQNSSFYKNVFCKNTSGTHTGQPVHQVGEHSYDEAFIIGRYDVTSDPIEIASGVNDKFIIDLTYKSHPSDPKKDYSKPLEVTIPPGTYTGNQLAALLTPQLNAQLAANNITGFELKAEVGGHNTGVAGAIDANALQITLLEATKPGSSQKFESAPGTYVLEGVRGSAASSIFYKTNGKPEPSYVTGAQSLTGGVIFPPDKRTLTLKTDGVSHSYTFTKEFYNANEVVDFLNDKFEHGDDNGKTAPLVASLENGRLKITHKVVGSHTITEIGGSAKGVVFYYENGRKGQDGFMLQVGALGNQGLELPRLRVGTASLKINSITISKPKYAEKALRRLDEAINMLSERRSTYGALQNRIEYLNANNRNIAQNVQASESRIRDADMAKEMVEHLKNKLLTQVSESVLAQANQVPNRLLNLLQ</sequence>